<feature type="domain" description="Acyl-CoA dehydrogenase/oxidase N-terminal" evidence="5">
    <location>
        <begin position="35"/>
        <end position="98"/>
    </location>
</feature>
<protein>
    <submittedName>
        <fullName evidence="7">Acyl-CoA dehydrogenase</fullName>
    </submittedName>
</protein>
<dbReference type="Gene3D" id="1.20.140.10">
    <property type="entry name" value="Butyryl-CoA Dehydrogenase, subunit A, domain 3"/>
    <property type="match status" value="1"/>
</dbReference>
<keyword evidence="3" id="KW-0472">Membrane</keyword>
<keyword evidence="3" id="KW-1133">Transmembrane helix</keyword>
<evidence type="ECO:0000256" key="3">
    <source>
        <dbReference type="SAM" id="Phobius"/>
    </source>
</evidence>
<reference evidence="7" key="1">
    <citation type="journal article" date="2020" name="mSystems">
        <title>Genome- and Community-Level Interaction Insights into Carbon Utilization and Element Cycling Functions of Hydrothermarchaeota in Hydrothermal Sediment.</title>
        <authorList>
            <person name="Zhou Z."/>
            <person name="Liu Y."/>
            <person name="Xu W."/>
            <person name="Pan J."/>
            <person name="Luo Z.H."/>
            <person name="Li M."/>
        </authorList>
    </citation>
    <scope>NUCLEOTIDE SEQUENCE [LARGE SCALE GENOMIC DNA]</scope>
    <source>
        <strain evidence="7">SpSt-418</strain>
    </source>
</reference>
<sequence length="383" mass="41853">MLELKPPIAQQSTQPWIERAHELGLQFSERSINANKNDQFVAENFADLRQYGFVSAAVPIEFGGGGASYTEMSEVLRELAHHCSSTALAFAMHTHQVIIPTWRWQHQGAPVEGLLRRIAMEQIILLSSGGSDWLESSGTATRVEGGFRINGYKAFASGAPAGNLLMTSAVYDDPEMGATVLHFAVPVQAEGVKIDPVWYAMGMQGTGSHNVVLTDVFIPDAGIALRRPQGKWHPLFHIISMLAIPLIYSVYVGVAEAARDLAVRVIQKRPANNQIAYLVGGIENELMAARLALQNMVTIAETSQPGFETTNQVMMGRTLAARAVLNVVDLAMEAMGGSAFYRSVGLEQLFRDAQAARYHPLRESAQRRLAGQLALDWPIEAND</sequence>
<dbReference type="SUPFAM" id="SSF47203">
    <property type="entry name" value="Acyl-CoA dehydrogenase C-terminal domain-like"/>
    <property type="match status" value="1"/>
</dbReference>
<dbReference type="EMBL" id="DSRU01000374">
    <property type="protein sequence ID" value="HFN01121.1"/>
    <property type="molecule type" value="Genomic_DNA"/>
</dbReference>
<keyword evidence="1" id="KW-0285">Flavoprotein</keyword>
<feature type="domain" description="Acyl-CoA dehydrogenase C-terminal" evidence="6">
    <location>
        <begin position="249"/>
        <end position="359"/>
    </location>
</feature>
<dbReference type="GO" id="GO:0003995">
    <property type="term" value="F:acyl-CoA dehydrogenase activity"/>
    <property type="evidence" value="ECO:0007669"/>
    <property type="project" value="TreeGrafter"/>
</dbReference>
<comment type="caution">
    <text evidence="7">The sequence shown here is derived from an EMBL/GenBank/DDBJ whole genome shotgun (WGS) entry which is preliminary data.</text>
</comment>
<dbReference type="SUPFAM" id="SSF56645">
    <property type="entry name" value="Acyl-CoA dehydrogenase NM domain-like"/>
    <property type="match status" value="1"/>
</dbReference>
<dbReference type="Gene3D" id="2.40.110.10">
    <property type="entry name" value="Butyryl-CoA Dehydrogenase, subunit A, domain 2"/>
    <property type="match status" value="1"/>
</dbReference>
<evidence type="ECO:0000259" key="5">
    <source>
        <dbReference type="Pfam" id="PF02771"/>
    </source>
</evidence>
<dbReference type="Pfam" id="PF02771">
    <property type="entry name" value="Acyl-CoA_dh_N"/>
    <property type="match status" value="1"/>
</dbReference>
<organism evidence="7">
    <name type="scientific">Oscillatoriales cyanobacterium SpSt-418</name>
    <dbReference type="NCBI Taxonomy" id="2282169"/>
    <lineage>
        <taxon>Bacteria</taxon>
        <taxon>Bacillati</taxon>
        <taxon>Cyanobacteriota</taxon>
        <taxon>Cyanophyceae</taxon>
        <taxon>Oscillatoriophycideae</taxon>
        <taxon>Oscillatoriales</taxon>
    </lineage>
</organism>
<dbReference type="PANTHER" id="PTHR43884">
    <property type="entry name" value="ACYL-COA DEHYDROGENASE"/>
    <property type="match status" value="1"/>
</dbReference>
<evidence type="ECO:0000259" key="4">
    <source>
        <dbReference type="Pfam" id="PF02770"/>
    </source>
</evidence>
<dbReference type="PANTHER" id="PTHR43884:SF25">
    <property type="entry name" value="ACYL-COA DEHYDROGENASE YDBM-RELATED"/>
    <property type="match status" value="1"/>
</dbReference>
<accession>A0A7C3PLQ5</accession>
<dbReference type="AlphaFoldDB" id="A0A7C3PLQ5"/>
<evidence type="ECO:0000313" key="7">
    <source>
        <dbReference type="EMBL" id="HFN01121.1"/>
    </source>
</evidence>
<dbReference type="InterPro" id="IPR046373">
    <property type="entry name" value="Acyl-CoA_Oxase/DH_mid-dom_sf"/>
</dbReference>
<dbReference type="InterPro" id="IPR009100">
    <property type="entry name" value="AcylCoA_DH/oxidase_NM_dom_sf"/>
</dbReference>
<evidence type="ECO:0000259" key="6">
    <source>
        <dbReference type="Pfam" id="PF08028"/>
    </source>
</evidence>
<name>A0A7C3PLQ5_9CYAN</name>
<dbReference type="InterPro" id="IPR013786">
    <property type="entry name" value="AcylCoA_DH/ox_N"/>
</dbReference>
<evidence type="ECO:0000256" key="1">
    <source>
        <dbReference type="ARBA" id="ARBA00022630"/>
    </source>
</evidence>
<keyword evidence="2" id="KW-0560">Oxidoreductase</keyword>
<keyword evidence="3" id="KW-0812">Transmembrane</keyword>
<feature type="domain" description="Acyl-CoA oxidase/dehydrogenase middle" evidence="4">
    <location>
        <begin position="129"/>
        <end position="216"/>
    </location>
</feature>
<proteinExistence type="predicted"/>
<feature type="transmembrane region" description="Helical" evidence="3">
    <location>
        <begin position="235"/>
        <end position="254"/>
    </location>
</feature>
<dbReference type="Gene3D" id="1.10.540.10">
    <property type="entry name" value="Acyl-CoA dehydrogenase/oxidase, N-terminal domain"/>
    <property type="match status" value="1"/>
</dbReference>
<dbReference type="InterPro" id="IPR037069">
    <property type="entry name" value="AcylCoA_DH/ox_N_sf"/>
</dbReference>
<dbReference type="GO" id="GO:0050660">
    <property type="term" value="F:flavin adenine dinucleotide binding"/>
    <property type="evidence" value="ECO:0007669"/>
    <property type="project" value="InterPro"/>
</dbReference>
<dbReference type="InterPro" id="IPR036250">
    <property type="entry name" value="AcylCo_DH-like_C"/>
</dbReference>
<dbReference type="Pfam" id="PF08028">
    <property type="entry name" value="Acyl-CoA_dh_2"/>
    <property type="match status" value="1"/>
</dbReference>
<gene>
    <name evidence="7" type="ORF">ENR64_25885</name>
</gene>
<dbReference type="PIRSF" id="PIRSF016578">
    <property type="entry name" value="HsaA"/>
    <property type="match status" value="1"/>
</dbReference>
<dbReference type="InterPro" id="IPR013107">
    <property type="entry name" value="Acyl-CoA_DH_C"/>
</dbReference>
<evidence type="ECO:0000256" key="2">
    <source>
        <dbReference type="ARBA" id="ARBA00023002"/>
    </source>
</evidence>
<dbReference type="InterPro" id="IPR006091">
    <property type="entry name" value="Acyl-CoA_Oxase/DH_mid-dom"/>
</dbReference>
<dbReference type="Pfam" id="PF02770">
    <property type="entry name" value="Acyl-CoA_dh_M"/>
    <property type="match status" value="1"/>
</dbReference>